<dbReference type="EMBL" id="UINC01005321">
    <property type="protein sequence ID" value="SVA20572.1"/>
    <property type="molecule type" value="Genomic_DNA"/>
</dbReference>
<evidence type="ECO:0008006" key="2">
    <source>
        <dbReference type="Google" id="ProtNLM"/>
    </source>
</evidence>
<reference evidence="1" key="1">
    <citation type="submission" date="2018-05" db="EMBL/GenBank/DDBJ databases">
        <authorList>
            <person name="Lanie J.A."/>
            <person name="Ng W.-L."/>
            <person name="Kazmierczak K.M."/>
            <person name="Andrzejewski T.M."/>
            <person name="Davidsen T.M."/>
            <person name="Wayne K.J."/>
            <person name="Tettelin H."/>
            <person name="Glass J.I."/>
            <person name="Rusch D."/>
            <person name="Podicherti R."/>
            <person name="Tsui H.-C.T."/>
            <person name="Winkler M.E."/>
        </authorList>
    </citation>
    <scope>NUCLEOTIDE SEQUENCE</scope>
</reference>
<dbReference type="SUPFAM" id="SSF69118">
    <property type="entry name" value="AhpD-like"/>
    <property type="match status" value="1"/>
</dbReference>
<gene>
    <name evidence="1" type="ORF">METZ01_LOCUS73426</name>
</gene>
<protein>
    <recommendedName>
        <fullName evidence="2">Carboxymuconolactone decarboxylase-like domain-containing protein</fullName>
    </recommendedName>
</protein>
<dbReference type="InterPro" id="IPR029032">
    <property type="entry name" value="AhpD-like"/>
</dbReference>
<organism evidence="1">
    <name type="scientific">marine metagenome</name>
    <dbReference type="NCBI Taxonomy" id="408172"/>
    <lineage>
        <taxon>unclassified sequences</taxon>
        <taxon>metagenomes</taxon>
        <taxon>ecological metagenomes</taxon>
    </lineage>
</organism>
<dbReference type="AlphaFoldDB" id="A0A381TX32"/>
<name>A0A381TX32_9ZZZZ</name>
<evidence type="ECO:0000313" key="1">
    <source>
        <dbReference type="EMBL" id="SVA20572.1"/>
    </source>
</evidence>
<proteinExistence type="predicted"/>
<dbReference type="Gene3D" id="1.20.1290.10">
    <property type="entry name" value="AhpD-like"/>
    <property type="match status" value="1"/>
</dbReference>
<accession>A0A381TX32</accession>
<sequence length="61" mass="6885">MARIDVPTGEGLEASRIWQAAPHLGEGLHAMSMAVYEKVSLPIREREAMRMRIAQLNRCHV</sequence>